<name>X1BMA2_9ZZZZ</name>
<evidence type="ECO:0000313" key="1">
    <source>
        <dbReference type="EMBL" id="GAG85208.1"/>
    </source>
</evidence>
<dbReference type="AlphaFoldDB" id="X1BMA2"/>
<dbReference type="EMBL" id="BART01010106">
    <property type="protein sequence ID" value="GAG85208.1"/>
    <property type="molecule type" value="Genomic_DNA"/>
</dbReference>
<organism evidence="1">
    <name type="scientific">marine sediment metagenome</name>
    <dbReference type="NCBI Taxonomy" id="412755"/>
    <lineage>
        <taxon>unclassified sequences</taxon>
        <taxon>metagenomes</taxon>
        <taxon>ecological metagenomes</taxon>
    </lineage>
</organism>
<protein>
    <submittedName>
        <fullName evidence="1">Uncharacterized protein</fullName>
    </submittedName>
</protein>
<reference evidence="1" key="1">
    <citation type="journal article" date="2014" name="Front. Microbiol.">
        <title>High frequency of phylogenetically diverse reductive dehalogenase-homologous genes in deep subseafloor sedimentary metagenomes.</title>
        <authorList>
            <person name="Kawai M."/>
            <person name="Futagami T."/>
            <person name="Toyoda A."/>
            <person name="Takaki Y."/>
            <person name="Nishi S."/>
            <person name="Hori S."/>
            <person name="Arai W."/>
            <person name="Tsubouchi T."/>
            <person name="Morono Y."/>
            <person name="Uchiyama I."/>
            <person name="Ito T."/>
            <person name="Fujiyama A."/>
            <person name="Inagaki F."/>
            <person name="Takami H."/>
        </authorList>
    </citation>
    <scope>NUCLEOTIDE SEQUENCE</scope>
    <source>
        <strain evidence="1">Expedition CK06-06</strain>
    </source>
</reference>
<sequence>MTRGDREIKKLIDTLGIEVIRELVDKPEATEAEVRQLVRQAVSSWKRRSGITVTIKPYENGEERLESLLDWLNRPSSWEGGNNADNS</sequence>
<proteinExistence type="predicted"/>
<gene>
    <name evidence="1" type="ORF">S01H4_22145</name>
</gene>
<accession>X1BMA2</accession>
<comment type="caution">
    <text evidence="1">The sequence shown here is derived from an EMBL/GenBank/DDBJ whole genome shotgun (WGS) entry which is preliminary data.</text>
</comment>